<dbReference type="PANTHER" id="PTHR15898">
    <property type="entry name" value="BIFUNCTIONAL APOPTOSIS REGULATOR"/>
    <property type="match status" value="1"/>
</dbReference>
<dbReference type="Gene3D" id="3.30.40.10">
    <property type="entry name" value="Zinc/RING finger domain, C3HC4 (zinc finger)"/>
    <property type="match status" value="2"/>
</dbReference>
<dbReference type="InterPro" id="IPR043145">
    <property type="entry name" value="Znf_ZZ_sf"/>
</dbReference>
<dbReference type="PROSITE" id="PS50135">
    <property type="entry name" value="ZF_ZZ_2"/>
    <property type="match status" value="1"/>
</dbReference>
<proteinExistence type="predicted"/>
<keyword evidence="3" id="KW-0862">Zinc</keyword>
<feature type="region of interest" description="Disordered" evidence="5">
    <location>
        <begin position="191"/>
        <end position="220"/>
    </location>
</feature>
<dbReference type="SMART" id="SM00184">
    <property type="entry name" value="RING"/>
    <property type="match status" value="2"/>
</dbReference>
<dbReference type="SUPFAM" id="SSF57850">
    <property type="entry name" value="RING/U-box"/>
    <property type="match status" value="3"/>
</dbReference>
<evidence type="ECO:0000313" key="8">
    <source>
        <dbReference type="EnsemblPlants" id="HORVU.MOREX.r3.6HG0595860.1"/>
    </source>
</evidence>
<accession>A0A8I6YDN0</accession>
<protein>
    <recommendedName>
        <fullName evidence="10">E3 ubiquitin-protein ligase PRT1</fullName>
    </recommendedName>
</protein>
<dbReference type="Gramene" id="HORVU.MOREX.r2.6HG0493810.1">
    <property type="protein sequence ID" value="HORVU.MOREX.r2.6HG0493810.1"/>
    <property type="gene ID" value="HORVU.MOREX.r2.6HG0493810"/>
</dbReference>
<keyword evidence="9" id="KW-1185">Reference proteome</keyword>
<evidence type="ECO:0000256" key="3">
    <source>
        <dbReference type="ARBA" id="ARBA00022833"/>
    </source>
</evidence>
<dbReference type="GO" id="GO:0008270">
    <property type="term" value="F:zinc ion binding"/>
    <property type="evidence" value="ECO:0007669"/>
    <property type="project" value="UniProtKB-KW"/>
</dbReference>
<keyword evidence="1" id="KW-0479">Metal-binding</keyword>
<reference evidence="8" key="2">
    <citation type="submission" date="2020-10" db="EMBL/GenBank/DDBJ databases">
        <authorList>
            <person name="Scholz U."/>
            <person name="Mascher M."/>
            <person name="Fiebig A."/>
        </authorList>
    </citation>
    <scope>NUCLEOTIDE SEQUENCE [LARGE SCALE GENOMIC DNA]</scope>
    <source>
        <strain evidence="8">cv. Morex</strain>
    </source>
</reference>
<dbReference type="InterPro" id="IPR027370">
    <property type="entry name" value="Znf-RING_euk"/>
</dbReference>
<dbReference type="InterPro" id="IPR017907">
    <property type="entry name" value="Znf_RING_CS"/>
</dbReference>
<dbReference type="Gramene" id="HORVU.MOREX.r3.6HG0595860.1">
    <property type="protein sequence ID" value="HORVU.MOREX.r3.6HG0595860.1"/>
    <property type="gene ID" value="HORVU.MOREX.r3.6HG0595860"/>
</dbReference>
<reference evidence="8" key="3">
    <citation type="submission" date="2022-01" db="UniProtKB">
        <authorList>
            <consortium name="EnsemblPlants"/>
        </authorList>
    </citation>
    <scope>IDENTIFICATION</scope>
    <source>
        <strain evidence="8">subsp. vulgare</strain>
    </source>
</reference>
<feature type="compositionally biased region" description="Low complexity" evidence="5">
    <location>
        <begin position="64"/>
        <end position="73"/>
    </location>
</feature>
<dbReference type="OMA" id="HSADHEV"/>
<dbReference type="GO" id="GO:0071596">
    <property type="term" value="P:ubiquitin-dependent protein catabolic process via the N-end rule pathway"/>
    <property type="evidence" value="ECO:0007669"/>
    <property type="project" value="EnsemblPlants"/>
</dbReference>
<evidence type="ECO:0000313" key="9">
    <source>
        <dbReference type="Proteomes" id="UP000011116"/>
    </source>
</evidence>
<feature type="domain" description="RING-type" evidence="6">
    <location>
        <begin position="99"/>
        <end position="139"/>
    </location>
</feature>
<evidence type="ECO:0000256" key="4">
    <source>
        <dbReference type="PROSITE-ProRule" id="PRU00228"/>
    </source>
</evidence>
<keyword evidence="2 4" id="KW-0863">Zinc-finger</keyword>
<organism evidence="8 9">
    <name type="scientific">Hordeum vulgare subsp. vulgare</name>
    <name type="common">Domesticated barley</name>
    <dbReference type="NCBI Taxonomy" id="112509"/>
    <lineage>
        <taxon>Eukaryota</taxon>
        <taxon>Viridiplantae</taxon>
        <taxon>Streptophyta</taxon>
        <taxon>Embryophyta</taxon>
        <taxon>Tracheophyta</taxon>
        <taxon>Spermatophyta</taxon>
        <taxon>Magnoliopsida</taxon>
        <taxon>Liliopsida</taxon>
        <taxon>Poales</taxon>
        <taxon>Poaceae</taxon>
        <taxon>BOP clade</taxon>
        <taxon>Pooideae</taxon>
        <taxon>Triticodae</taxon>
        <taxon>Triticeae</taxon>
        <taxon>Hordeinae</taxon>
        <taxon>Hordeum</taxon>
    </lineage>
</organism>
<evidence type="ECO:0008006" key="10">
    <source>
        <dbReference type="Google" id="ProtNLM"/>
    </source>
</evidence>
<dbReference type="InterPro" id="IPR001841">
    <property type="entry name" value="Znf_RING"/>
</dbReference>
<gene>
    <name evidence="8" type="primary">LOC123401481</name>
</gene>
<dbReference type="Pfam" id="PF00569">
    <property type="entry name" value="ZZ"/>
    <property type="match status" value="1"/>
</dbReference>
<evidence type="ECO:0000256" key="1">
    <source>
        <dbReference type="ARBA" id="ARBA00022723"/>
    </source>
</evidence>
<dbReference type="EnsemblPlants" id="HORVU.MOREX.r3.6HG0595860.1">
    <property type="protein sequence ID" value="HORVU.MOREX.r3.6HG0595860.1"/>
    <property type="gene ID" value="HORVU.MOREX.r3.6HG0595860"/>
</dbReference>
<dbReference type="PANTHER" id="PTHR15898:SF13">
    <property type="entry name" value="BIFUNCTIONAL APOPTOSIS REGULATOR"/>
    <property type="match status" value="1"/>
</dbReference>
<dbReference type="Proteomes" id="UP000011116">
    <property type="component" value="Chromosome 6H"/>
</dbReference>
<reference evidence="9" key="1">
    <citation type="journal article" date="2012" name="Nature">
        <title>A physical, genetic and functional sequence assembly of the barley genome.</title>
        <authorList>
            <consortium name="The International Barley Genome Sequencing Consortium"/>
            <person name="Mayer K.F."/>
            <person name="Waugh R."/>
            <person name="Brown J.W."/>
            <person name="Schulman A."/>
            <person name="Langridge P."/>
            <person name="Platzer M."/>
            <person name="Fincher G.B."/>
            <person name="Muehlbauer G.J."/>
            <person name="Sato K."/>
            <person name="Close T.J."/>
            <person name="Wise R.P."/>
            <person name="Stein N."/>
        </authorList>
    </citation>
    <scope>NUCLEOTIDE SEQUENCE [LARGE SCALE GENOMIC DNA]</scope>
    <source>
        <strain evidence="9">cv. Morex</strain>
    </source>
</reference>
<dbReference type="Pfam" id="PF13920">
    <property type="entry name" value="zf-C3HC4_3"/>
    <property type="match status" value="1"/>
</dbReference>
<evidence type="ECO:0000259" key="6">
    <source>
        <dbReference type="PROSITE" id="PS50089"/>
    </source>
</evidence>
<dbReference type="InterPro" id="IPR013083">
    <property type="entry name" value="Znf_RING/FYVE/PHD"/>
</dbReference>
<evidence type="ECO:0000256" key="2">
    <source>
        <dbReference type="ARBA" id="ARBA00022771"/>
    </source>
</evidence>
<name>A0A8I6YDN0_HORVV</name>
<dbReference type="FunFam" id="3.30.40.10:FF:000605">
    <property type="entry name" value="E3 ubiquitin-protein ligase PRT1"/>
    <property type="match status" value="1"/>
</dbReference>
<dbReference type="GO" id="GO:0043161">
    <property type="term" value="P:proteasome-mediated ubiquitin-dependent protein catabolic process"/>
    <property type="evidence" value="ECO:0000318"/>
    <property type="project" value="GO_Central"/>
</dbReference>
<feature type="domain" description="ZZ-type" evidence="7">
    <location>
        <begin position="343"/>
        <end position="407"/>
    </location>
</feature>
<feature type="domain" description="RING-type" evidence="6">
    <location>
        <begin position="238"/>
        <end position="275"/>
    </location>
</feature>
<feature type="region of interest" description="Disordered" evidence="5">
    <location>
        <begin position="64"/>
        <end position="87"/>
    </location>
</feature>
<feature type="compositionally biased region" description="Basic and acidic residues" evidence="5">
    <location>
        <begin position="198"/>
        <end position="210"/>
    </location>
</feature>
<evidence type="ECO:0000256" key="5">
    <source>
        <dbReference type="SAM" id="MobiDB-lite"/>
    </source>
</evidence>
<dbReference type="GO" id="GO:0050832">
    <property type="term" value="P:defense response to fungus"/>
    <property type="evidence" value="ECO:0007669"/>
    <property type="project" value="EnsemblPlants"/>
</dbReference>
<dbReference type="FunFam" id="3.30.60.90:FF:000014">
    <property type="entry name" value="E3 ubiquitin-protein ligase PRT1"/>
    <property type="match status" value="1"/>
</dbReference>
<dbReference type="Pfam" id="PF13445">
    <property type="entry name" value="zf-RING_UBOX"/>
    <property type="match status" value="1"/>
</dbReference>
<evidence type="ECO:0000259" key="7">
    <source>
        <dbReference type="PROSITE" id="PS50135"/>
    </source>
</evidence>
<dbReference type="InterPro" id="IPR000433">
    <property type="entry name" value="Znf_ZZ"/>
</dbReference>
<dbReference type="GO" id="GO:0061630">
    <property type="term" value="F:ubiquitin protein ligase activity"/>
    <property type="evidence" value="ECO:0000318"/>
    <property type="project" value="GO_Central"/>
</dbReference>
<dbReference type="PROSITE" id="PS50089">
    <property type="entry name" value="ZF_RING_2"/>
    <property type="match status" value="2"/>
</dbReference>
<sequence>MASLVTSSPRPKPRGAALGPFIPGPFSRALGTRHSQSHRIRISIRLLIPATCRIPILVPLPSRRMASGESSSSHPTEKKEEAAAGGAGFDDLEDPRFQCCVCLELLYKPVVIACGHMSCFWCVHKAMHFARESHCAICRQPYTHFPSICQLLHHLLLKLEPVEYKKREKEVLEQERSVDTFSPQIIEFLNSKNNNGENGKDWDNKFEDSKTGSLGEVSVDDNTINEDSMKIKLDDVSCPICKELLYQPAVLNCGHVYCISCLPSVGDEALKCQVCGGLHPGDFPNVCLDLEHFLEEYFPAEYESRRKKLQLENIQCNPEGSSSSTSCKKGTFVQKTLDLSNVHIGVGCDSCGVYPIRGQRYKCKDCTEAIGFDLCGECYDSTSKLPGRFNQQHTPDHRMELDNTSLFDAFLRFQGIPAEGLQQLVQQMELIGADGMVQIVAAADDEMEDNHEDA</sequence>
<dbReference type="AlphaFoldDB" id="A0A8I6YDN0"/>
<dbReference type="CDD" id="cd02338">
    <property type="entry name" value="ZZ_PCMF_like"/>
    <property type="match status" value="1"/>
</dbReference>
<dbReference type="PROSITE" id="PS00518">
    <property type="entry name" value="ZF_RING_1"/>
    <property type="match status" value="1"/>
</dbReference>
<dbReference type="Gene3D" id="3.30.60.90">
    <property type="match status" value="1"/>
</dbReference>
<dbReference type="FunFam" id="3.30.40.10:FF:000489">
    <property type="entry name" value="E3 ubiquitin-protein ligase PRT1"/>
    <property type="match status" value="1"/>
</dbReference>